<dbReference type="InterPro" id="IPR005358">
    <property type="entry name" value="Puta_zinc/iron-chelating_dom"/>
</dbReference>
<dbReference type="PANTHER" id="PTHR35866:SF1">
    <property type="entry name" value="YKGJ FAMILY CYSTEINE CLUSTER PROTEIN"/>
    <property type="match status" value="1"/>
</dbReference>
<dbReference type="Pfam" id="PF03692">
    <property type="entry name" value="CxxCxxCC"/>
    <property type="match status" value="1"/>
</dbReference>
<evidence type="ECO:0000313" key="3">
    <source>
        <dbReference type="EMBL" id="MDP2538175.1"/>
    </source>
</evidence>
<organism evidence="3 4">
    <name type="scientific">Helicobacter cappadocius</name>
    <dbReference type="NCBI Taxonomy" id="3063998"/>
    <lineage>
        <taxon>Bacteria</taxon>
        <taxon>Pseudomonadati</taxon>
        <taxon>Campylobacterota</taxon>
        <taxon>Epsilonproteobacteria</taxon>
        <taxon>Campylobacterales</taxon>
        <taxon>Helicobacteraceae</taxon>
        <taxon>Helicobacter</taxon>
    </lineage>
</organism>
<dbReference type="PROSITE" id="PS50943">
    <property type="entry name" value="HTH_CROC1"/>
    <property type="match status" value="1"/>
</dbReference>
<dbReference type="EMBL" id="JAUPEV010000001">
    <property type="protein sequence ID" value="MDO7252308.1"/>
    <property type="molecule type" value="Genomic_DNA"/>
</dbReference>
<gene>
    <name evidence="2" type="ORF">Q5I04_00035</name>
    <name evidence="3" type="ORF">Q5I06_00035</name>
</gene>
<protein>
    <submittedName>
        <fullName evidence="3">YkgJ family cysteine cluster protein</fullName>
    </submittedName>
</protein>
<feature type="domain" description="HTH cro/C1-type" evidence="1">
    <location>
        <begin position="23"/>
        <end position="48"/>
    </location>
</feature>
<dbReference type="EMBL" id="JAUYZK010000001">
    <property type="protein sequence ID" value="MDP2538175.1"/>
    <property type="molecule type" value="Genomic_DNA"/>
</dbReference>
<reference evidence="3 5" key="1">
    <citation type="submission" date="2023-07" db="EMBL/GenBank/DDBJ databases">
        <title>Unpublished Manusciprt.</title>
        <authorList>
            <person name="Aydin F."/>
            <person name="Tarhane S."/>
            <person name="Saticioglu I.B."/>
            <person name="Karakaya E."/>
            <person name="Abay S."/>
            <person name="Guran O."/>
            <person name="Bozkurt E."/>
            <person name="Uzum N."/>
            <person name="Olgun K."/>
            <person name="Jablonski D."/>
        </authorList>
    </citation>
    <scope>NUCLEOTIDE SEQUENCE</scope>
    <source>
        <strain evidence="5">faydin-H75</strain>
        <strain evidence="3">Faydin-H76</strain>
    </source>
</reference>
<reference evidence="2 4" key="3">
    <citation type="journal article" date="2024" name="Syst. Appl. Microbiol.">
        <title>Helicobacter cappadocius sp. nov., from lizards: The first psychrotrophic Helicobacter species.</title>
        <authorList>
            <person name="Aydin F."/>
            <person name="Tarhane S."/>
            <person name="Karakaya E."/>
            <person name="Abay S."/>
            <person name="Kayman T."/>
            <person name="Guran O."/>
            <person name="Bozkurt E."/>
            <person name="Uzum N."/>
            <person name="Avci A."/>
            <person name="Olgun K."/>
            <person name="Jablonski D."/>
            <person name="Guran C."/>
            <person name="Burcin Saticioglu I."/>
        </authorList>
    </citation>
    <scope>NUCLEOTIDE SEQUENCE [LARGE SCALE GENOMIC DNA]</scope>
    <source>
        <strain evidence="2">Faydin-H75</strain>
        <strain evidence="4">faydin-H76</strain>
    </source>
</reference>
<proteinExistence type="predicted"/>
<dbReference type="Proteomes" id="UP001177258">
    <property type="component" value="Unassembled WGS sequence"/>
</dbReference>
<dbReference type="PANTHER" id="PTHR35866">
    <property type="entry name" value="PUTATIVE-RELATED"/>
    <property type="match status" value="1"/>
</dbReference>
<accession>A0AA90TDZ5</accession>
<evidence type="ECO:0000259" key="1">
    <source>
        <dbReference type="PROSITE" id="PS50943"/>
    </source>
</evidence>
<dbReference type="AlphaFoldDB" id="A0AA90TDZ5"/>
<evidence type="ECO:0000313" key="4">
    <source>
        <dbReference type="Proteomes" id="UP001177258"/>
    </source>
</evidence>
<name>A0AA90TDZ5_9HELI</name>
<sequence length="128" mass="14924">MAFDFSFDGSECVTCGGKCCTGESGYIFVNIDEMLKISDFLNISFDKFTQTYVKKVGYRFSFLEKKSTDGNACVFFDDETKKCLIYEVRPKQCIDFPFWEGYKRENIDEKTLKELYELCKGVKCLKKF</sequence>
<reference evidence="2" key="2">
    <citation type="submission" date="2023-07" db="EMBL/GenBank/DDBJ databases">
        <authorList>
            <person name="Aydin F."/>
            <person name="Tarhane S."/>
            <person name="Saticioglu I.B."/>
            <person name="Karakaya E."/>
            <person name="Abay S."/>
            <person name="Guran O."/>
            <person name="Bozkurt E."/>
            <person name="Uzum N."/>
            <person name="Olgun K."/>
            <person name="Jablonski D."/>
        </authorList>
    </citation>
    <scope>NUCLEOTIDE SEQUENCE</scope>
    <source>
        <strain evidence="2">Faydin-H75</strain>
    </source>
</reference>
<dbReference type="RefSeq" id="WP_305516153.1">
    <property type="nucleotide sequence ID" value="NZ_JAUPEV010000001.1"/>
</dbReference>
<dbReference type="InterPro" id="IPR001387">
    <property type="entry name" value="Cro/C1-type_HTH"/>
</dbReference>
<keyword evidence="5" id="KW-1185">Reference proteome</keyword>
<dbReference type="Proteomes" id="UP001240777">
    <property type="component" value="Unassembled WGS sequence"/>
</dbReference>
<evidence type="ECO:0000313" key="2">
    <source>
        <dbReference type="EMBL" id="MDO7252308.1"/>
    </source>
</evidence>
<comment type="caution">
    <text evidence="3">The sequence shown here is derived from an EMBL/GenBank/DDBJ whole genome shotgun (WGS) entry which is preliminary data.</text>
</comment>
<evidence type="ECO:0000313" key="5">
    <source>
        <dbReference type="Proteomes" id="UP001240777"/>
    </source>
</evidence>